<protein>
    <submittedName>
        <fullName evidence="1">Uncharacterized protein</fullName>
    </submittedName>
</protein>
<dbReference type="Proteomes" id="UP001327459">
    <property type="component" value="Chromosome"/>
</dbReference>
<evidence type="ECO:0000313" key="1">
    <source>
        <dbReference type="EMBL" id="WQH15359.1"/>
    </source>
</evidence>
<dbReference type="RefSeq" id="WP_322520389.1">
    <property type="nucleotide sequence ID" value="NZ_CP140153.1"/>
</dbReference>
<reference evidence="1 2" key="1">
    <citation type="submission" date="2023-11" db="EMBL/GenBank/DDBJ databases">
        <title>MicrobeMod: A computational toolkit for identifying prokaryotic methylation and restriction-modification with nanopore sequencing.</title>
        <authorList>
            <person name="Crits-Christoph A."/>
            <person name="Kang S.C."/>
            <person name="Lee H."/>
            <person name="Ostrov N."/>
        </authorList>
    </citation>
    <scope>NUCLEOTIDE SEQUENCE [LARGE SCALE GENOMIC DNA]</scope>
    <source>
        <strain evidence="1 2">ATCC 49870</strain>
    </source>
</reference>
<name>A0ABZ0YT76_9GAMM</name>
<accession>A0ABZ0YT76</accession>
<organism evidence="1 2">
    <name type="scientific">Guyparkeria halophila</name>
    <dbReference type="NCBI Taxonomy" id="47960"/>
    <lineage>
        <taxon>Bacteria</taxon>
        <taxon>Pseudomonadati</taxon>
        <taxon>Pseudomonadota</taxon>
        <taxon>Gammaproteobacteria</taxon>
        <taxon>Chromatiales</taxon>
        <taxon>Thioalkalibacteraceae</taxon>
        <taxon>Guyparkeria</taxon>
    </lineage>
</organism>
<sequence length="183" mass="19565">MTDVSSQVAAVHLELIEAVGAALASSKSTATADTAALLAIERYREDGWNDLAKALRRRLAGKTVDASTLDEEDRMILAAIERATDEPQWLQHVAEQAEVEAAEQIAALILAATWGERDALAALNEMREAARAAGVQGSTAHAFVAIVEGERRLDALLESHENAQTGLVGRTLAALALREQDQD</sequence>
<evidence type="ECO:0000313" key="2">
    <source>
        <dbReference type="Proteomes" id="UP001327459"/>
    </source>
</evidence>
<proteinExistence type="predicted"/>
<gene>
    <name evidence="1" type="ORF">SR882_06195</name>
</gene>
<keyword evidence="2" id="KW-1185">Reference proteome</keyword>
<dbReference type="EMBL" id="CP140153">
    <property type="protein sequence ID" value="WQH15359.1"/>
    <property type="molecule type" value="Genomic_DNA"/>
</dbReference>